<dbReference type="SUPFAM" id="SSF53850">
    <property type="entry name" value="Periplasmic binding protein-like II"/>
    <property type="match status" value="1"/>
</dbReference>
<dbReference type="GO" id="GO:0005829">
    <property type="term" value="C:cytosol"/>
    <property type="evidence" value="ECO:0007669"/>
    <property type="project" value="TreeGrafter"/>
</dbReference>
<comment type="similarity">
    <text evidence="1">Belongs to the LysR transcriptional regulatory family.</text>
</comment>
<dbReference type="OrthoDB" id="9775392at2"/>
<evidence type="ECO:0000256" key="4">
    <source>
        <dbReference type="ARBA" id="ARBA00023163"/>
    </source>
</evidence>
<accession>A0A147H2A6</accession>
<dbReference type="PATRIC" id="fig|433924.3.peg.3282"/>
<dbReference type="AlphaFoldDB" id="A0A147H2A6"/>
<reference evidence="6 7" key="1">
    <citation type="journal article" date="2016" name="Front. Microbiol.">
        <title>Genomic Resource of Rice Seed Associated Bacteria.</title>
        <authorList>
            <person name="Midha S."/>
            <person name="Bansal K."/>
            <person name="Sharma S."/>
            <person name="Kumar N."/>
            <person name="Patil P.P."/>
            <person name="Chaudhry V."/>
            <person name="Patil P.B."/>
        </authorList>
    </citation>
    <scope>NUCLEOTIDE SEQUENCE [LARGE SCALE GENOMIC DNA]</scope>
    <source>
        <strain evidence="6 7">NS331</strain>
    </source>
</reference>
<proteinExistence type="inferred from homology"/>
<evidence type="ECO:0000313" key="7">
    <source>
        <dbReference type="Proteomes" id="UP000072741"/>
    </source>
</evidence>
<evidence type="ECO:0000313" key="6">
    <source>
        <dbReference type="EMBL" id="KTT23967.1"/>
    </source>
</evidence>
<dbReference type="SUPFAM" id="SSF46785">
    <property type="entry name" value="Winged helix' DNA-binding domain"/>
    <property type="match status" value="1"/>
</dbReference>
<keyword evidence="3" id="KW-0238">DNA-binding</keyword>
<dbReference type="PANTHER" id="PTHR30419">
    <property type="entry name" value="HTH-TYPE TRANSCRIPTIONAL REGULATOR YBHD"/>
    <property type="match status" value="1"/>
</dbReference>
<dbReference type="Gene3D" id="3.40.190.290">
    <property type="match status" value="1"/>
</dbReference>
<dbReference type="PANTHER" id="PTHR30419:SF31">
    <property type="entry name" value="BLR3139 PROTEIN"/>
    <property type="match status" value="1"/>
</dbReference>
<dbReference type="PROSITE" id="PS50931">
    <property type="entry name" value="HTH_LYSR"/>
    <property type="match status" value="1"/>
</dbReference>
<keyword evidence="4" id="KW-0804">Transcription</keyword>
<dbReference type="GO" id="GO:0003677">
    <property type="term" value="F:DNA binding"/>
    <property type="evidence" value="ECO:0007669"/>
    <property type="project" value="UniProtKB-KW"/>
</dbReference>
<dbReference type="GO" id="GO:0003700">
    <property type="term" value="F:DNA-binding transcription factor activity"/>
    <property type="evidence" value="ECO:0007669"/>
    <property type="project" value="InterPro"/>
</dbReference>
<sequence length="316" mass="33257">MNLSSLRYLAALAEHRHFGRAAAACHITQPALSNALRALEAEFGVAIVRRGRAYAGLTPEGEQVLASAHRMLHEQERLQQQLRSEAGQPRGRLRMAAVPTAMPLLSRFAARLRARHPGIVPTVLSMSSLELETGLDHLAIDLALGYTGRQGPATKALQTWPQMAEHYVLLGPAPAESPTQAEPIGWAEAARLPLCLLTPEMHNRAIVDAAFAAAGASPVVPAIETNSVLTLVVAVQAGDVCAVLPGAMADTVRGQAGLQARPLVAPEVRTPIGFMAPAAVRPSLALQAAIALLQSADWLAEVQAHGGQPGAAPDPR</sequence>
<dbReference type="InterPro" id="IPR050950">
    <property type="entry name" value="HTH-type_LysR_regulators"/>
</dbReference>
<dbReference type="InterPro" id="IPR036390">
    <property type="entry name" value="WH_DNA-bd_sf"/>
</dbReference>
<dbReference type="RefSeq" id="WP_058641230.1">
    <property type="nucleotide sequence ID" value="NZ_LDSL01000044.1"/>
</dbReference>
<dbReference type="Proteomes" id="UP000072741">
    <property type="component" value="Unassembled WGS sequence"/>
</dbReference>
<organism evidence="6 7">
    <name type="scientific">Pseudacidovorax intermedius</name>
    <dbReference type="NCBI Taxonomy" id="433924"/>
    <lineage>
        <taxon>Bacteria</taxon>
        <taxon>Pseudomonadati</taxon>
        <taxon>Pseudomonadota</taxon>
        <taxon>Betaproteobacteria</taxon>
        <taxon>Burkholderiales</taxon>
        <taxon>Comamonadaceae</taxon>
        <taxon>Pseudacidovorax</taxon>
    </lineage>
</organism>
<evidence type="ECO:0000256" key="3">
    <source>
        <dbReference type="ARBA" id="ARBA00023125"/>
    </source>
</evidence>
<dbReference type="Gene3D" id="1.10.10.10">
    <property type="entry name" value="Winged helix-like DNA-binding domain superfamily/Winged helix DNA-binding domain"/>
    <property type="match status" value="1"/>
</dbReference>
<dbReference type="Pfam" id="PF00126">
    <property type="entry name" value="HTH_1"/>
    <property type="match status" value="1"/>
</dbReference>
<feature type="domain" description="HTH lysR-type" evidence="5">
    <location>
        <begin position="1"/>
        <end position="58"/>
    </location>
</feature>
<dbReference type="CDD" id="cd05466">
    <property type="entry name" value="PBP2_LTTR_substrate"/>
    <property type="match status" value="1"/>
</dbReference>
<protein>
    <submittedName>
        <fullName evidence="6">LysR family transcriptional regulator</fullName>
    </submittedName>
</protein>
<comment type="caution">
    <text evidence="6">The sequence shown here is derived from an EMBL/GenBank/DDBJ whole genome shotgun (WGS) entry which is preliminary data.</text>
</comment>
<dbReference type="FunFam" id="1.10.10.10:FF:000001">
    <property type="entry name" value="LysR family transcriptional regulator"/>
    <property type="match status" value="1"/>
</dbReference>
<name>A0A147H2A6_9BURK</name>
<keyword evidence="7" id="KW-1185">Reference proteome</keyword>
<evidence type="ECO:0000256" key="2">
    <source>
        <dbReference type="ARBA" id="ARBA00023015"/>
    </source>
</evidence>
<dbReference type="PRINTS" id="PR00039">
    <property type="entry name" value="HTHLYSR"/>
</dbReference>
<gene>
    <name evidence="6" type="ORF">NS331_06710</name>
</gene>
<keyword evidence="2" id="KW-0805">Transcription regulation</keyword>
<dbReference type="Pfam" id="PF03466">
    <property type="entry name" value="LysR_substrate"/>
    <property type="match status" value="1"/>
</dbReference>
<dbReference type="EMBL" id="LDSL01000044">
    <property type="protein sequence ID" value="KTT23967.1"/>
    <property type="molecule type" value="Genomic_DNA"/>
</dbReference>
<evidence type="ECO:0000256" key="1">
    <source>
        <dbReference type="ARBA" id="ARBA00009437"/>
    </source>
</evidence>
<dbReference type="InterPro" id="IPR036388">
    <property type="entry name" value="WH-like_DNA-bd_sf"/>
</dbReference>
<dbReference type="InterPro" id="IPR005119">
    <property type="entry name" value="LysR_subst-bd"/>
</dbReference>
<dbReference type="InterPro" id="IPR000847">
    <property type="entry name" value="LysR_HTH_N"/>
</dbReference>
<evidence type="ECO:0000259" key="5">
    <source>
        <dbReference type="PROSITE" id="PS50931"/>
    </source>
</evidence>